<dbReference type="GO" id="GO:0005975">
    <property type="term" value="P:carbohydrate metabolic process"/>
    <property type="evidence" value="ECO:0007669"/>
    <property type="project" value="InterPro"/>
</dbReference>
<gene>
    <name evidence="12" type="ORF">M0812_28524</name>
</gene>
<dbReference type="InterPro" id="IPR003385">
    <property type="entry name" value="Glyco_hydro_77"/>
</dbReference>
<dbReference type="EC" id="2.4.1.25" evidence="4"/>
<dbReference type="Proteomes" id="UP001146793">
    <property type="component" value="Unassembled WGS sequence"/>
</dbReference>
<reference evidence="12" key="1">
    <citation type="submission" date="2022-08" db="EMBL/GenBank/DDBJ databases">
        <title>Novel sulphate-reducing endosymbionts in the free-living metamonad Anaeramoeba.</title>
        <authorList>
            <person name="Jerlstrom-Hultqvist J."/>
            <person name="Cepicka I."/>
            <person name="Gallot-Lavallee L."/>
            <person name="Salas-Leiva D."/>
            <person name="Curtis B.A."/>
            <person name="Zahonova K."/>
            <person name="Pipaliya S."/>
            <person name="Dacks J."/>
            <person name="Roger A.J."/>
        </authorList>
    </citation>
    <scope>NUCLEOTIDE SEQUENCE</scope>
    <source>
        <strain evidence="12">Busselton2</strain>
    </source>
</reference>
<evidence type="ECO:0000256" key="11">
    <source>
        <dbReference type="SAM" id="MobiDB-lite"/>
    </source>
</evidence>
<dbReference type="InterPro" id="IPR017853">
    <property type="entry name" value="GH"/>
</dbReference>
<keyword evidence="8" id="KW-0119">Carbohydrate metabolism</keyword>
<dbReference type="Pfam" id="PF02446">
    <property type="entry name" value="Glyco_hydro_77"/>
    <property type="match status" value="1"/>
</dbReference>
<evidence type="ECO:0000256" key="2">
    <source>
        <dbReference type="ARBA" id="ARBA00004496"/>
    </source>
</evidence>
<comment type="subcellular location">
    <subcellularLocation>
        <location evidence="2">Cytoplasm</location>
    </subcellularLocation>
</comment>
<dbReference type="PANTHER" id="PTHR32518">
    <property type="match status" value="1"/>
</dbReference>
<proteinExistence type="inferred from homology"/>
<evidence type="ECO:0000256" key="7">
    <source>
        <dbReference type="ARBA" id="ARBA00022679"/>
    </source>
</evidence>
<evidence type="ECO:0000313" key="12">
    <source>
        <dbReference type="EMBL" id="KAJ3426076.1"/>
    </source>
</evidence>
<evidence type="ECO:0000256" key="1">
    <source>
        <dbReference type="ARBA" id="ARBA00000439"/>
    </source>
</evidence>
<comment type="caution">
    <text evidence="12">The sequence shown here is derived from an EMBL/GenBank/DDBJ whole genome shotgun (WGS) entry which is preliminary data.</text>
</comment>
<evidence type="ECO:0000256" key="3">
    <source>
        <dbReference type="ARBA" id="ARBA00005684"/>
    </source>
</evidence>
<organism evidence="12 13">
    <name type="scientific">Anaeramoeba flamelloides</name>
    <dbReference type="NCBI Taxonomy" id="1746091"/>
    <lineage>
        <taxon>Eukaryota</taxon>
        <taxon>Metamonada</taxon>
        <taxon>Anaeramoebidae</taxon>
        <taxon>Anaeramoeba</taxon>
    </lineage>
</organism>
<comment type="similarity">
    <text evidence="3">Belongs to the disproportionating enzyme family.</text>
</comment>
<name>A0AAV7Y8C2_9EUKA</name>
<keyword evidence="5" id="KW-0963">Cytoplasm</keyword>
<dbReference type="Gene3D" id="3.20.20.80">
    <property type="entry name" value="Glycosidases"/>
    <property type="match status" value="1"/>
</dbReference>
<keyword evidence="6" id="KW-0328">Glycosyltransferase</keyword>
<evidence type="ECO:0000256" key="8">
    <source>
        <dbReference type="ARBA" id="ARBA00023277"/>
    </source>
</evidence>
<evidence type="ECO:0000256" key="9">
    <source>
        <dbReference type="ARBA" id="ARBA00031423"/>
    </source>
</evidence>
<keyword evidence="7" id="KW-0808">Transferase</keyword>
<dbReference type="AlphaFoldDB" id="A0AAV7Y8C2"/>
<dbReference type="GO" id="GO:0005737">
    <property type="term" value="C:cytoplasm"/>
    <property type="evidence" value="ECO:0007669"/>
    <property type="project" value="UniProtKB-SubCell"/>
</dbReference>
<evidence type="ECO:0000256" key="6">
    <source>
        <dbReference type="ARBA" id="ARBA00022676"/>
    </source>
</evidence>
<protein>
    <recommendedName>
        <fullName evidence="4">4-alpha-glucanotransferase</fullName>
        <ecNumber evidence="4">2.4.1.25</ecNumber>
    </recommendedName>
    <alternativeName>
        <fullName evidence="9">Amylomaltase</fullName>
    </alternativeName>
    <alternativeName>
        <fullName evidence="10">Disproportionating enzyme</fullName>
    </alternativeName>
</protein>
<sequence length="224" mass="26676">MHVERMTRSSQNNFDVLEEYEYLSYAATSTHDIENLVLWWQENLKWERDEELAKIAKDKLLKERMEKGEVGSESSEDITSSDEDETETEKNTEENSIEIESEKVSKKKKKKSIVKPKRSVQYYHQNLGRTGEVPKYFDTDMAIGTIRRYLNSGSFLTVLPIQDWLSMIQELRRKPEEERINVPVNQTQQWRYRMQLKIEDLIKNQKQFTQSIATMVEKSNRLHY</sequence>
<evidence type="ECO:0000256" key="4">
    <source>
        <dbReference type="ARBA" id="ARBA00012560"/>
    </source>
</evidence>
<dbReference type="EMBL" id="JANTQA010000070">
    <property type="protein sequence ID" value="KAJ3426076.1"/>
    <property type="molecule type" value="Genomic_DNA"/>
</dbReference>
<evidence type="ECO:0000256" key="5">
    <source>
        <dbReference type="ARBA" id="ARBA00022490"/>
    </source>
</evidence>
<evidence type="ECO:0000256" key="10">
    <source>
        <dbReference type="ARBA" id="ARBA00031501"/>
    </source>
</evidence>
<feature type="region of interest" description="Disordered" evidence="11">
    <location>
        <begin position="64"/>
        <end position="103"/>
    </location>
</feature>
<evidence type="ECO:0000313" key="13">
    <source>
        <dbReference type="Proteomes" id="UP001146793"/>
    </source>
</evidence>
<dbReference type="PANTHER" id="PTHR32518:SF3">
    <property type="entry name" value="4-ALPHA-GLUCANOTRANSFERASE"/>
    <property type="match status" value="1"/>
</dbReference>
<feature type="compositionally biased region" description="Acidic residues" evidence="11">
    <location>
        <begin position="74"/>
        <end position="87"/>
    </location>
</feature>
<comment type="catalytic activity">
    <reaction evidence="1">
        <text>Transfers a segment of a (1-&gt;4)-alpha-D-glucan to a new position in an acceptor, which may be glucose or a (1-&gt;4)-alpha-D-glucan.</text>
        <dbReference type="EC" id="2.4.1.25"/>
    </reaction>
</comment>
<dbReference type="SUPFAM" id="SSF51445">
    <property type="entry name" value="(Trans)glycosidases"/>
    <property type="match status" value="1"/>
</dbReference>
<dbReference type="GO" id="GO:0004134">
    <property type="term" value="F:4-alpha-glucanotransferase activity"/>
    <property type="evidence" value="ECO:0007669"/>
    <property type="project" value="UniProtKB-EC"/>
</dbReference>
<accession>A0AAV7Y8C2</accession>